<organism evidence="1 2">
    <name type="scientific">Sulfuricaulis limicola</name>
    <dbReference type="NCBI Taxonomy" id="1620215"/>
    <lineage>
        <taxon>Bacteria</taxon>
        <taxon>Pseudomonadati</taxon>
        <taxon>Pseudomonadota</taxon>
        <taxon>Gammaproteobacteria</taxon>
        <taxon>Acidiferrobacterales</taxon>
        <taxon>Acidiferrobacteraceae</taxon>
        <taxon>Sulfuricaulis</taxon>
    </lineage>
</organism>
<evidence type="ECO:0000313" key="2">
    <source>
        <dbReference type="Proteomes" id="UP000243180"/>
    </source>
</evidence>
<reference evidence="1 2" key="1">
    <citation type="submission" date="2015-05" db="EMBL/GenBank/DDBJ databases">
        <title>Complete genome sequence of a sulfur-oxidizing gammaproteobacterium strain HA5.</title>
        <authorList>
            <person name="Miura A."/>
            <person name="Kojima H."/>
            <person name="Fukui M."/>
        </authorList>
    </citation>
    <scope>NUCLEOTIDE SEQUENCE [LARGE SCALE GENOMIC DNA]</scope>
    <source>
        <strain evidence="1 2">HA5</strain>
    </source>
</reference>
<dbReference type="OrthoDB" id="5724405at2"/>
<dbReference type="EMBL" id="AP014879">
    <property type="protein sequence ID" value="BAV32817.1"/>
    <property type="molecule type" value="Genomic_DNA"/>
</dbReference>
<dbReference type="KEGG" id="slim:SCL_0495"/>
<sequence length="541" mass="60482">MSLTLAVPNLAERSAGEIELQPHKLRKWLDELPLLNVAETGRRLFTTLSLHNRVDYDPKLRLELLELFRYPVSQLALEFTKQYIGLPLPLSEKHKSVAEQNRQFQLELANGYKRIVLGLSSAPGAHEPALQALAIQRAIRCLTGALAVSYQTYSPCPQGTWKEIHALYMHAENLGLGETGVEDAFNKTLPTCSVSHAYKQALLLDFSDPYHLPPRMVDWTHHYLDRWAPLAQLTAATSAYHPTCQFLIDRDNDHAGIAYTAGTVPEDPQRYHILNTIELARQAHLHLTQLANGDMPPAEGLRENFFRECGQDLLRRLVSAWGVNPQRSFRRSQATDRQVEIAIGMDRINYWINGGKKFVVSSTFVGPVPQRTQLASESIRHKDIQIPGRELSTWDVHDESAGGLSLSKAGLIQLHIQVGDLLITRTPGEGSPWSVGVIRWVRSTGTSNIEIGIQHLAPSADPVVIKTVTADGKESDFLPALLLPEIKPLKQPQTLVTHRGVFKPDTGVFMDNGCRLYHVAPTRLIEASHSFEQFSFDILNT</sequence>
<proteinExistence type="predicted"/>
<keyword evidence="2" id="KW-1185">Reference proteome</keyword>
<dbReference type="RefSeq" id="WP_096359672.1">
    <property type="nucleotide sequence ID" value="NZ_AP014879.1"/>
</dbReference>
<evidence type="ECO:0000313" key="1">
    <source>
        <dbReference type="EMBL" id="BAV32817.1"/>
    </source>
</evidence>
<gene>
    <name evidence="1" type="ORF">SCL_0495</name>
</gene>
<dbReference type="InParanoid" id="A0A1B4XDC1"/>
<name>A0A1B4XDC1_9GAMM</name>
<dbReference type="AlphaFoldDB" id="A0A1B4XDC1"/>
<accession>A0A1B4XDC1</accession>
<dbReference type="Proteomes" id="UP000243180">
    <property type="component" value="Chromosome"/>
</dbReference>
<protein>
    <recommendedName>
        <fullName evidence="3">Molecular chaperone</fullName>
    </recommendedName>
</protein>
<evidence type="ECO:0008006" key="3">
    <source>
        <dbReference type="Google" id="ProtNLM"/>
    </source>
</evidence>